<dbReference type="PROSITE" id="PS50914">
    <property type="entry name" value="BON"/>
    <property type="match status" value="1"/>
</dbReference>
<dbReference type="InterPro" id="IPR051686">
    <property type="entry name" value="Lipoprotein_DolP"/>
</dbReference>
<evidence type="ECO:0000313" key="2">
    <source>
        <dbReference type="EMBL" id="MBG9377240.1"/>
    </source>
</evidence>
<sequence>MSILFASCGVKDADIEKAVSEKISSTAEMSGIAATVKDGVVTLSGECKDDACKTSCEKTVKDIKGVKSVVNNITVAPPPPPPAAPVEITADDPLTKAVADATKDFTGVTATVNDGVVTLTGEIKKASLPKLMQAIMASKPKKVENKLVIK</sequence>
<gene>
    <name evidence="2" type="ORF">I5907_13445</name>
</gene>
<dbReference type="Pfam" id="PF04972">
    <property type="entry name" value="BON"/>
    <property type="match status" value="2"/>
</dbReference>
<accession>A0A931E8I0</accession>
<evidence type="ECO:0000313" key="3">
    <source>
        <dbReference type="Proteomes" id="UP000628448"/>
    </source>
</evidence>
<organism evidence="2 3">
    <name type="scientific">Panacibacter microcysteis</name>
    <dbReference type="NCBI Taxonomy" id="2793269"/>
    <lineage>
        <taxon>Bacteria</taxon>
        <taxon>Pseudomonadati</taxon>
        <taxon>Bacteroidota</taxon>
        <taxon>Chitinophagia</taxon>
        <taxon>Chitinophagales</taxon>
        <taxon>Chitinophagaceae</taxon>
        <taxon>Panacibacter</taxon>
    </lineage>
</organism>
<dbReference type="InterPro" id="IPR007055">
    <property type="entry name" value="BON_dom"/>
</dbReference>
<evidence type="ECO:0000259" key="1">
    <source>
        <dbReference type="PROSITE" id="PS50914"/>
    </source>
</evidence>
<comment type="caution">
    <text evidence="2">The sequence shown here is derived from an EMBL/GenBank/DDBJ whole genome shotgun (WGS) entry which is preliminary data.</text>
</comment>
<dbReference type="EMBL" id="JADWYR010000002">
    <property type="protein sequence ID" value="MBG9377240.1"/>
    <property type="molecule type" value="Genomic_DNA"/>
</dbReference>
<protein>
    <submittedName>
        <fullName evidence="2">BON domain-containing protein</fullName>
    </submittedName>
</protein>
<dbReference type="PANTHER" id="PTHR34606">
    <property type="entry name" value="BON DOMAIN-CONTAINING PROTEIN"/>
    <property type="match status" value="1"/>
</dbReference>
<reference evidence="2" key="1">
    <citation type="submission" date="2020-11" db="EMBL/GenBank/DDBJ databases">
        <title>Bacterial whole genome sequence for Panacibacter sp. DH6.</title>
        <authorList>
            <person name="Le V."/>
            <person name="Ko S."/>
            <person name="Ahn C.-Y."/>
            <person name="Oh H.-M."/>
        </authorList>
    </citation>
    <scope>NUCLEOTIDE SEQUENCE</scope>
    <source>
        <strain evidence="2">DH6</strain>
    </source>
</reference>
<name>A0A931E8I0_9BACT</name>
<dbReference type="Gene3D" id="3.40.1520.20">
    <property type="match status" value="1"/>
</dbReference>
<keyword evidence="3" id="KW-1185">Reference proteome</keyword>
<dbReference type="AlphaFoldDB" id="A0A931E8I0"/>
<dbReference type="PANTHER" id="PTHR34606:SF15">
    <property type="entry name" value="BON DOMAIN-CONTAINING PROTEIN"/>
    <property type="match status" value="1"/>
</dbReference>
<feature type="domain" description="BON" evidence="1">
    <location>
        <begin position="11"/>
        <end position="77"/>
    </location>
</feature>
<proteinExistence type="predicted"/>
<dbReference type="Proteomes" id="UP000628448">
    <property type="component" value="Unassembled WGS sequence"/>
</dbReference>